<dbReference type="Proteomes" id="UP000309488">
    <property type="component" value="Unassembled WGS sequence"/>
</dbReference>
<dbReference type="NCBIfam" id="TIGR03519">
    <property type="entry name" value="T9SS_PorP_fam"/>
    <property type="match status" value="1"/>
</dbReference>
<reference evidence="1 2" key="1">
    <citation type="submission" date="2019-04" db="EMBL/GenBank/DDBJ databases">
        <title>Pedobacter sp. RP-3-22 sp. nov., isolated from Arctic soil.</title>
        <authorList>
            <person name="Dahal R.H."/>
            <person name="Kim D.-U."/>
        </authorList>
    </citation>
    <scope>NUCLEOTIDE SEQUENCE [LARGE SCALE GENOMIC DNA]</scope>
    <source>
        <strain evidence="1 2">RP-3-22</strain>
    </source>
</reference>
<accession>A0A4U1CQG0</accession>
<dbReference type="RefSeq" id="WP_136839451.1">
    <property type="nucleotide sequence ID" value="NZ_SWBR01000002.1"/>
</dbReference>
<comment type="caution">
    <text evidence="1">The sequence shown here is derived from an EMBL/GenBank/DDBJ whole genome shotgun (WGS) entry which is preliminary data.</text>
</comment>
<organism evidence="1 2">
    <name type="scientific">Pedobacter polaris</name>
    <dbReference type="NCBI Taxonomy" id="2571273"/>
    <lineage>
        <taxon>Bacteria</taxon>
        <taxon>Pseudomonadati</taxon>
        <taxon>Bacteroidota</taxon>
        <taxon>Sphingobacteriia</taxon>
        <taxon>Sphingobacteriales</taxon>
        <taxon>Sphingobacteriaceae</taxon>
        <taxon>Pedobacter</taxon>
    </lineage>
</organism>
<proteinExistence type="predicted"/>
<protein>
    <submittedName>
        <fullName evidence="1">Type IX secretion system membrane protein PorP/SprF</fullName>
    </submittedName>
</protein>
<evidence type="ECO:0000313" key="2">
    <source>
        <dbReference type="Proteomes" id="UP000309488"/>
    </source>
</evidence>
<dbReference type="AlphaFoldDB" id="A0A4U1CQG0"/>
<dbReference type="EMBL" id="SWBR01000002">
    <property type="protein sequence ID" value="TKC09873.1"/>
    <property type="molecule type" value="Genomic_DNA"/>
</dbReference>
<gene>
    <name evidence="1" type="ORF">FA048_06570</name>
</gene>
<evidence type="ECO:0000313" key="1">
    <source>
        <dbReference type="EMBL" id="TKC09873.1"/>
    </source>
</evidence>
<keyword evidence="2" id="KW-1185">Reference proteome</keyword>
<dbReference type="OrthoDB" id="891773at2"/>
<dbReference type="Pfam" id="PF11751">
    <property type="entry name" value="PorP_SprF"/>
    <property type="match status" value="1"/>
</dbReference>
<dbReference type="InterPro" id="IPR019861">
    <property type="entry name" value="PorP/SprF_Bacteroidetes"/>
</dbReference>
<name>A0A4U1CQG0_9SPHI</name>
<sequence length="292" mass="32019">MKIYILLVVGLMTGFVANAQLMPLGATFYFNQYLGNPAMAGLNEGLHLNAGLNQQWSAVPGSPSAQYITVDRRSNKVGLGLSLYADKAGLLKRTRVVGSYAYHLPLNAKNDQLHFGISLGALSERLATEEINGSISDIAAQRFNERDAVLDGDFGMAYTTGKITIQGAIPNLKNFLKKEQYNTANWNTFYTAVSYKFMTDSTTRAFMIEPKLSFRGVRGYEDVIDAGVNVATASNKFYASSIYHSTKSISFGMGFNYNNFAILGMYTSGTSALKNYSSGNFEIGLVYSFKKN</sequence>